<organism evidence="6 7">
    <name type="scientific">Gryllotalpicola koreensis</name>
    <dbReference type="NCBI Taxonomy" id="993086"/>
    <lineage>
        <taxon>Bacteria</taxon>
        <taxon>Bacillati</taxon>
        <taxon>Actinomycetota</taxon>
        <taxon>Actinomycetes</taxon>
        <taxon>Micrococcales</taxon>
        <taxon>Microbacteriaceae</taxon>
        <taxon>Gryllotalpicola</taxon>
    </lineage>
</organism>
<comment type="caution">
    <text evidence="6">The sequence shown here is derived from an EMBL/GenBank/DDBJ whole genome shotgun (WGS) entry which is preliminary data.</text>
</comment>
<proteinExistence type="predicted"/>
<evidence type="ECO:0000256" key="3">
    <source>
        <dbReference type="ARBA" id="ARBA00023163"/>
    </source>
</evidence>
<accession>A0ABP8A1D6</accession>
<dbReference type="SMART" id="SM00346">
    <property type="entry name" value="HTH_ICLR"/>
    <property type="match status" value="1"/>
</dbReference>
<sequence length="240" mass="24611">MAVTADTGDAQRGSQTLSRGIRILEVLAGAERNLSIDELAAALGVHRSIAYRLLRTLEEHTLVARDDAGRAGLGAGLAALASGIARDLQTAALPHLDAVANELGMTCLLAVLLDGDEAVTLVSAAPRRNMAVVSYRPGHRHPITRGAPGKAILIDLPASAWPTDAPAGLRAEIDASRARGYATSHDEVVPSLRSVAVPLSLPGQPPASIAVVHVSMPGPEDEVAARLTSAAAAITSAFGA</sequence>
<dbReference type="RefSeq" id="WP_344754009.1">
    <property type="nucleotide sequence ID" value="NZ_BAABBW010000003.1"/>
</dbReference>
<dbReference type="Pfam" id="PF09339">
    <property type="entry name" value="HTH_IclR"/>
    <property type="match status" value="1"/>
</dbReference>
<dbReference type="SUPFAM" id="SSF55781">
    <property type="entry name" value="GAF domain-like"/>
    <property type="match status" value="1"/>
</dbReference>
<evidence type="ECO:0000256" key="1">
    <source>
        <dbReference type="ARBA" id="ARBA00023015"/>
    </source>
</evidence>
<keyword evidence="7" id="KW-1185">Reference proteome</keyword>
<dbReference type="InterPro" id="IPR050707">
    <property type="entry name" value="HTH_MetabolicPath_Reg"/>
</dbReference>
<reference evidence="7" key="1">
    <citation type="journal article" date="2019" name="Int. J. Syst. Evol. Microbiol.">
        <title>The Global Catalogue of Microorganisms (GCM) 10K type strain sequencing project: providing services to taxonomists for standard genome sequencing and annotation.</title>
        <authorList>
            <consortium name="The Broad Institute Genomics Platform"/>
            <consortium name="The Broad Institute Genome Sequencing Center for Infectious Disease"/>
            <person name="Wu L."/>
            <person name="Ma J."/>
        </authorList>
    </citation>
    <scope>NUCLEOTIDE SEQUENCE [LARGE SCALE GENOMIC DNA]</scope>
    <source>
        <strain evidence="7">JCM 17591</strain>
    </source>
</reference>
<keyword evidence="2" id="KW-0238">DNA-binding</keyword>
<evidence type="ECO:0000256" key="2">
    <source>
        <dbReference type="ARBA" id="ARBA00023125"/>
    </source>
</evidence>
<name>A0ABP8A1D6_9MICO</name>
<feature type="domain" description="IclR-ED" evidence="5">
    <location>
        <begin position="71"/>
        <end position="240"/>
    </location>
</feature>
<keyword evidence="3" id="KW-0804">Transcription</keyword>
<dbReference type="InterPro" id="IPR036390">
    <property type="entry name" value="WH_DNA-bd_sf"/>
</dbReference>
<dbReference type="Gene3D" id="1.10.10.10">
    <property type="entry name" value="Winged helix-like DNA-binding domain superfamily/Winged helix DNA-binding domain"/>
    <property type="match status" value="1"/>
</dbReference>
<feature type="domain" description="HTH iclR-type" evidence="4">
    <location>
        <begin position="14"/>
        <end position="75"/>
    </location>
</feature>
<evidence type="ECO:0000259" key="4">
    <source>
        <dbReference type="PROSITE" id="PS51077"/>
    </source>
</evidence>
<dbReference type="PANTHER" id="PTHR30136:SF24">
    <property type="entry name" value="HTH-TYPE TRANSCRIPTIONAL REPRESSOR ALLR"/>
    <property type="match status" value="1"/>
</dbReference>
<dbReference type="PANTHER" id="PTHR30136">
    <property type="entry name" value="HELIX-TURN-HELIX TRANSCRIPTIONAL REGULATOR, ICLR FAMILY"/>
    <property type="match status" value="1"/>
</dbReference>
<protein>
    <submittedName>
        <fullName evidence="6">Helix-turn-helix domain-containing protein</fullName>
    </submittedName>
</protein>
<dbReference type="PROSITE" id="PS51078">
    <property type="entry name" value="ICLR_ED"/>
    <property type="match status" value="1"/>
</dbReference>
<evidence type="ECO:0000313" key="7">
    <source>
        <dbReference type="Proteomes" id="UP001501079"/>
    </source>
</evidence>
<dbReference type="EMBL" id="BAABBW010000003">
    <property type="protein sequence ID" value="GAA4175263.1"/>
    <property type="molecule type" value="Genomic_DNA"/>
</dbReference>
<dbReference type="Gene3D" id="3.30.450.40">
    <property type="match status" value="1"/>
</dbReference>
<dbReference type="InterPro" id="IPR036388">
    <property type="entry name" value="WH-like_DNA-bd_sf"/>
</dbReference>
<dbReference type="PROSITE" id="PS51077">
    <property type="entry name" value="HTH_ICLR"/>
    <property type="match status" value="1"/>
</dbReference>
<evidence type="ECO:0000259" key="5">
    <source>
        <dbReference type="PROSITE" id="PS51078"/>
    </source>
</evidence>
<dbReference type="InterPro" id="IPR005471">
    <property type="entry name" value="Tscrpt_reg_IclR_N"/>
</dbReference>
<dbReference type="Proteomes" id="UP001501079">
    <property type="component" value="Unassembled WGS sequence"/>
</dbReference>
<dbReference type="InterPro" id="IPR014757">
    <property type="entry name" value="Tscrpt_reg_IclR_C"/>
</dbReference>
<dbReference type="SUPFAM" id="SSF46785">
    <property type="entry name" value="Winged helix' DNA-binding domain"/>
    <property type="match status" value="1"/>
</dbReference>
<gene>
    <name evidence="6" type="ORF">GCM10022287_20410</name>
</gene>
<dbReference type="Pfam" id="PF01614">
    <property type="entry name" value="IclR_C"/>
    <property type="match status" value="1"/>
</dbReference>
<keyword evidence="1" id="KW-0805">Transcription regulation</keyword>
<dbReference type="InterPro" id="IPR029016">
    <property type="entry name" value="GAF-like_dom_sf"/>
</dbReference>
<evidence type="ECO:0000313" key="6">
    <source>
        <dbReference type="EMBL" id="GAA4175263.1"/>
    </source>
</evidence>